<dbReference type="PANTHER" id="PTHR41287">
    <property type="match status" value="1"/>
</dbReference>
<dbReference type="EMBL" id="FXYY01000008">
    <property type="protein sequence ID" value="SMX82125.1"/>
    <property type="molecule type" value="Genomic_DNA"/>
</dbReference>
<dbReference type="Gene3D" id="3.40.50.300">
    <property type="entry name" value="P-loop containing nucleotide triphosphate hydrolases"/>
    <property type="match status" value="1"/>
</dbReference>
<dbReference type="Proteomes" id="UP000234641">
    <property type="component" value="Unassembled WGS sequence"/>
</dbReference>
<organism evidence="3 4">
    <name type="scientific">Brevibacterium linens ATCC 9172</name>
    <dbReference type="NCBI Taxonomy" id="1255617"/>
    <lineage>
        <taxon>Bacteria</taxon>
        <taxon>Bacillati</taxon>
        <taxon>Actinomycetota</taxon>
        <taxon>Actinomycetes</taxon>
        <taxon>Micrococcales</taxon>
        <taxon>Brevibacteriaceae</taxon>
        <taxon>Brevibacterium</taxon>
    </lineage>
</organism>
<evidence type="ECO:0000259" key="1">
    <source>
        <dbReference type="Pfam" id="PF03354"/>
    </source>
</evidence>
<dbReference type="GO" id="GO:0004519">
    <property type="term" value="F:endonuclease activity"/>
    <property type="evidence" value="ECO:0007669"/>
    <property type="project" value="InterPro"/>
</dbReference>
<dbReference type="SUPFAM" id="SSF52540">
    <property type="entry name" value="P-loop containing nucleoside triphosphate hydrolases"/>
    <property type="match status" value="1"/>
</dbReference>
<dbReference type="InterPro" id="IPR027417">
    <property type="entry name" value="P-loop_NTPase"/>
</dbReference>
<dbReference type="PANTHER" id="PTHR41287:SF1">
    <property type="entry name" value="PROTEIN YMFN"/>
    <property type="match status" value="1"/>
</dbReference>
<evidence type="ECO:0000259" key="2">
    <source>
        <dbReference type="Pfam" id="PF20441"/>
    </source>
</evidence>
<evidence type="ECO:0000313" key="3">
    <source>
        <dbReference type="EMBL" id="SMX82125.1"/>
    </source>
</evidence>
<evidence type="ECO:0000313" key="4">
    <source>
        <dbReference type="Proteomes" id="UP000234641"/>
    </source>
</evidence>
<feature type="domain" description="Terminase large subunit-like endonuclease" evidence="2">
    <location>
        <begin position="365"/>
        <end position="472"/>
    </location>
</feature>
<accession>A0A2H1J3S2</accession>
<dbReference type="AlphaFoldDB" id="A0A2H1J3S2"/>
<feature type="domain" description="Terminase large subunit-like ATPase" evidence="1">
    <location>
        <begin position="60"/>
        <end position="211"/>
    </location>
</feature>
<proteinExistence type="predicted"/>
<name>A0A2H1J3S2_BRELN</name>
<reference evidence="3 4" key="1">
    <citation type="submission" date="2017-03" db="EMBL/GenBank/DDBJ databases">
        <authorList>
            <person name="Afonso C.L."/>
            <person name="Miller P.J."/>
            <person name="Scott M.A."/>
            <person name="Spackman E."/>
            <person name="Goraichik I."/>
            <person name="Dimitrov K.M."/>
            <person name="Suarez D.L."/>
            <person name="Swayne D.E."/>
        </authorList>
    </citation>
    <scope>NUCLEOTIDE SEQUENCE [LARGE SCALE GENOMIC DNA]</scope>
    <source>
        <strain evidence="3 4">ATCC 9172</strain>
    </source>
</reference>
<dbReference type="InterPro" id="IPR046462">
    <property type="entry name" value="TerL_nuclease"/>
</dbReference>
<dbReference type="Pfam" id="PF20441">
    <property type="entry name" value="TerL_nuclease"/>
    <property type="match status" value="1"/>
</dbReference>
<gene>
    <name evidence="3" type="ORF">BLIN9172_01734</name>
</gene>
<dbReference type="InterPro" id="IPR046461">
    <property type="entry name" value="TerL_ATPase"/>
</dbReference>
<dbReference type="InterPro" id="IPR005021">
    <property type="entry name" value="Terminase_largesu-like"/>
</dbReference>
<sequence>MRPGRKVLDDLEPLDLSGLPVSRAARRIAFIEAHCMVTKGKGAGEVVKLRPFQKQIIKGAYAKKVRTGLISMPRANGKTALAAMLAVAELFAGGESPEVLVVASDERQARITMNLAKRMIEMNPDLQARTMVYRDKLVVPETNGQLIPLPADPSALHGWDPSLLIVDELHTVTEPVWEAVTSVTGKRPESLTLAISTPAATQDSIMWKLVEHGREGTDPAFFLKEFAAPEGCATDDEAAWKIGNPAMACQRPFLAADGLAAARKTLREPVFRQLRLGQWVTSLDAWLPHGAWDAIADPSRVVPDGEKIVMAFDGSASGDSTVLVGCTIEDPHLFIVDMWENPDDPRWRVPRAEVDRAVDRAFERWDVVELACDPWGWRSEIEAWADRHGETHVIHWDTSFRKRMAPATDQAYQAIMQGEVTHDGDSRLAAHIAHTVAESTSLGDLVKKDRRNSPRKIDAAVASIAAFDRATFHAKKKQSGRVYTF</sequence>
<dbReference type="Pfam" id="PF03354">
    <property type="entry name" value="TerL_ATPase"/>
    <property type="match status" value="1"/>
</dbReference>
<protein>
    <submittedName>
        <fullName evidence="3">Phage terminase-like protein, large subunit, contains N-terminal HTH domain</fullName>
    </submittedName>
</protein>